<evidence type="ECO:0000256" key="16">
    <source>
        <dbReference type="ARBA" id="ARBA00023170"/>
    </source>
</evidence>
<evidence type="ECO:0000256" key="18">
    <source>
        <dbReference type="ARBA" id="ARBA00047899"/>
    </source>
</evidence>
<evidence type="ECO:0000256" key="2">
    <source>
        <dbReference type="ARBA" id="ARBA00012513"/>
    </source>
</evidence>
<evidence type="ECO:0000256" key="7">
    <source>
        <dbReference type="ARBA" id="ARBA00022679"/>
    </source>
</evidence>
<evidence type="ECO:0000256" key="11">
    <source>
        <dbReference type="ARBA" id="ARBA00022741"/>
    </source>
</evidence>
<evidence type="ECO:0000256" key="17">
    <source>
        <dbReference type="ARBA" id="ARBA00023180"/>
    </source>
</evidence>
<dbReference type="PROSITE" id="PS00108">
    <property type="entry name" value="PROTEIN_KINASE_ST"/>
    <property type="match status" value="1"/>
</dbReference>
<dbReference type="GO" id="GO:0004674">
    <property type="term" value="F:protein serine/threonine kinase activity"/>
    <property type="evidence" value="ECO:0007669"/>
    <property type="project" value="UniProtKB-KW"/>
</dbReference>
<dbReference type="Proteomes" id="UP000245207">
    <property type="component" value="Unassembled WGS sequence"/>
</dbReference>
<dbReference type="InterPro" id="IPR000719">
    <property type="entry name" value="Prot_kinase_dom"/>
</dbReference>
<dbReference type="PANTHER" id="PTHR27003">
    <property type="entry name" value="OS07G0166700 PROTEIN"/>
    <property type="match status" value="1"/>
</dbReference>
<keyword evidence="13" id="KW-0067">ATP-binding</keyword>
<dbReference type="PANTHER" id="PTHR27003:SF471">
    <property type="entry name" value="VASCULAR ENDOTHELIAL GROWTH FACTOR RECEPTOR 2 (VEGFR2)-RELATED"/>
    <property type="match status" value="1"/>
</dbReference>
<sequence length="681" mass="77501">MEKLAHLKIPLEDIRSATDNFADANLIREGGFGRIYKGKLTRSGKTVDIVARKFFAKRWGGSKEFWMEILMLSSLKHKNLVSIVGFCDENDGMIIINNRMAMGSLDKYLSDPTFTWTQRLQVCLGVARGLSHIHYDKQRNSSVIHSNLKSSKILLDEKWEAKISGFELAKTNPVARRHDLVLVYDISGTYAYVDPAYVKSGGVTHKSDVYSLGVILFEVMCGRKAFTDWNEEDHNPQYMTTMLDLKKLQVPKEVLLSQLVKSHYEARNLDDIIHPGLRVQMESQSLKIFSEAAYYCLKEQRTQRPSIDRIIVALDKALEHQLKRENSERSIVEPQGTSTSYLEGKDLEHLKIELDAIVSATENFDEKYYIGAGGYGIVYKAELEHIDSSATKAKTDSKMPKIRSTVAIKSIIERDDMQGEEGFLLEIKTLSSCNHPNVISLLGFCYERPRMFLVYEHASNGSLEDYLGGEGKMTNLTWVRRIKICIDTARGLDYIHTTFLDKERIIHRDVKSANILLNENWEAKIADFGLSKVNPTNHMASTLYTMNIAGTEVYLDPEYKRTGKLKKESDIYSFGVVLFEILFGRLAYDTLYTTENEKGLAPIARQHFEKGTLKKMVDPKLMDESDENTFTLTKGPNQESLDTFSRIAYKCLAETQAKRPTIKVVIKELEKALDFQVSQCL</sequence>
<comment type="caution">
    <text evidence="21">The sequence shown here is derived from an EMBL/GenBank/DDBJ whole genome shotgun (WGS) entry which is preliminary data.</text>
</comment>
<comment type="catalytic activity">
    <reaction evidence="18">
        <text>L-threonyl-[protein] + ATP = O-phospho-L-threonyl-[protein] + ADP + H(+)</text>
        <dbReference type="Rhea" id="RHEA:46608"/>
        <dbReference type="Rhea" id="RHEA-COMP:11060"/>
        <dbReference type="Rhea" id="RHEA-COMP:11605"/>
        <dbReference type="ChEBI" id="CHEBI:15378"/>
        <dbReference type="ChEBI" id="CHEBI:30013"/>
        <dbReference type="ChEBI" id="CHEBI:30616"/>
        <dbReference type="ChEBI" id="CHEBI:61977"/>
        <dbReference type="ChEBI" id="CHEBI:456216"/>
        <dbReference type="EC" id="2.7.11.1"/>
    </reaction>
</comment>
<evidence type="ECO:0000256" key="4">
    <source>
        <dbReference type="ARBA" id="ARBA00022527"/>
    </source>
</evidence>
<evidence type="ECO:0000313" key="21">
    <source>
        <dbReference type="EMBL" id="PWA34556.1"/>
    </source>
</evidence>
<dbReference type="GO" id="GO:0004714">
    <property type="term" value="F:transmembrane receptor protein tyrosine kinase activity"/>
    <property type="evidence" value="ECO:0007669"/>
    <property type="project" value="InterPro"/>
</dbReference>
<keyword evidence="8" id="KW-0812">Transmembrane</keyword>
<gene>
    <name evidence="21" type="ORF">CTI12_AA590420</name>
</gene>
<evidence type="ECO:0000256" key="6">
    <source>
        <dbReference type="ARBA" id="ARBA00022614"/>
    </source>
</evidence>
<keyword evidence="14" id="KW-1133">Transmembrane helix</keyword>
<evidence type="ECO:0000256" key="13">
    <source>
        <dbReference type="ARBA" id="ARBA00022840"/>
    </source>
</evidence>
<keyword evidence="15" id="KW-0472">Membrane</keyword>
<keyword evidence="12 21" id="KW-0418">Kinase</keyword>
<name>A0A2U1KCQ2_ARTAN</name>
<dbReference type="GO" id="GO:0009506">
    <property type="term" value="C:plasmodesma"/>
    <property type="evidence" value="ECO:0007669"/>
    <property type="project" value="TreeGrafter"/>
</dbReference>
<accession>A0A2U1KCQ2</accession>
<dbReference type="EC" id="2.7.11.1" evidence="2"/>
<feature type="domain" description="Protein kinase" evidence="20">
    <location>
        <begin position="364"/>
        <end position="673"/>
    </location>
</feature>
<evidence type="ECO:0000256" key="12">
    <source>
        <dbReference type="ARBA" id="ARBA00022777"/>
    </source>
</evidence>
<evidence type="ECO:0000256" key="19">
    <source>
        <dbReference type="ARBA" id="ARBA00048679"/>
    </source>
</evidence>
<dbReference type="SMART" id="SM00220">
    <property type="entry name" value="S_TKc"/>
    <property type="match status" value="2"/>
</dbReference>
<keyword evidence="11" id="KW-0547">Nucleotide-binding</keyword>
<proteinExistence type="predicted"/>
<dbReference type="SUPFAM" id="SSF56112">
    <property type="entry name" value="Protein kinase-like (PK-like)"/>
    <property type="match status" value="2"/>
</dbReference>
<dbReference type="InterPro" id="IPR008271">
    <property type="entry name" value="Ser/Thr_kinase_AS"/>
</dbReference>
<dbReference type="GO" id="GO:0005524">
    <property type="term" value="F:ATP binding"/>
    <property type="evidence" value="ECO:0007669"/>
    <property type="project" value="UniProtKB-KW"/>
</dbReference>
<dbReference type="STRING" id="35608.A0A2U1KCQ2"/>
<dbReference type="InterPro" id="IPR001245">
    <property type="entry name" value="Ser-Thr/Tyr_kinase_cat_dom"/>
</dbReference>
<dbReference type="InterPro" id="IPR045272">
    <property type="entry name" value="ANXUR1/2-like"/>
</dbReference>
<dbReference type="Gene3D" id="1.10.510.10">
    <property type="entry name" value="Transferase(Phosphotransferase) domain 1"/>
    <property type="match status" value="2"/>
</dbReference>
<dbReference type="Pfam" id="PF07714">
    <property type="entry name" value="PK_Tyr_Ser-Thr"/>
    <property type="match status" value="1"/>
</dbReference>
<dbReference type="FunFam" id="1.10.510.10:FF:000358">
    <property type="entry name" value="Putative leucine-rich repeat receptor-like serine/threonine-protein kinase"/>
    <property type="match status" value="1"/>
</dbReference>
<evidence type="ECO:0000256" key="10">
    <source>
        <dbReference type="ARBA" id="ARBA00022737"/>
    </source>
</evidence>
<keyword evidence="3" id="KW-1003">Cell membrane</keyword>
<feature type="domain" description="Protein kinase" evidence="20">
    <location>
        <begin position="21"/>
        <end position="318"/>
    </location>
</feature>
<dbReference type="PROSITE" id="PS50011">
    <property type="entry name" value="PROTEIN_KINASE_DOM"/>
    <property type="match status" value="2"/>
</dbReference>
<dbReference type="GO" id="GO:0005886">
    <property type="term" value="C:plasma membrane"/>
    <property type="evidence" value="ECO:0007669"/>
    <property type="project" value="UniProtKB-SubCell"/>
</dbReference>
<keyword evidence="7" id="KW-0808">Transferase</keyword>
<dbReference type="AlphaFoldDB" id="A0A2U1KCQ2"/>
<keyword evidence="6" id="KW-0433">Leucine-rich repeat</keyword>
<evidence type="ECO:0000256" key="9">
    <source>
        <dbReference type="ARBA" id="ARBA00022729"/>
    </source>
</evidence>
<evidence type="ECO:0000256" key="14">
    <source>
        <dbReference type="ARBA" id="ARBA00022989"/>
    </source>
</evidence>
<keyword evidence="4" id="KW-0723">Serine/threonine-protein kinase</keyword>
<keyword evidence="10" id="KW-0677">Repeat</keyword>
<evidence type="ECO:0000256" key="15">
    <source>
        <dbReference type="ARBA" id="ARBA00023136"/>
    </source>
</evidence>
<keyword evidence="16" id="KW-0675">Receptor</keyword>
<keyword evidence="22" id="KW-1185">Reference proteome</keyword>
<protein>
    <recommendedName>
        <fullName evidence="2">non-specific serine/threonine protein kinase</fullName>
        <ecNumber evidence="2">2.7.11.1</ecNumber>
    </recommendedName>
</protein>
<evidence type="ECO:0000256" key="8">
    <source>
        <dbReference type="ARBA" id="ARBA00022692"/>
    </source>
</evidence>
<organism evidence="21 22">
    <name type="scientific">Artemisia annua</name>
    <name type="common">Sweet wormwood</name>
    <dbReference type="NCBI Taxonomy" id="35608"/>
    <lineage>
        <taxon>Eukaryota</taxon>
        <taxon>Viridiplantae</taxon>
        <taxon>Streptophyta</taxon>
        <taxon>Embryophyta</taxon>
        <taxon>Tracheophyta</taxon>
        <taxon>Spermatophyta</taxon>
        <taxon>Magnoliopsida</taxon>
        <taxon>eudicotyledons</taxon>
        <taxon>Gunneridae</taxon>
        <taxon>Pentapetalae</taxon>
        <taxon>asterids</taxon>
        <taxon>campanulids</taxon>
        <taxon>Asterales</taxon>
        <taxon>Asteraceae</taxon>
        <taxon>Asteroideae</taxon>
        <taxon>Anthemideae</taxon>
        <taxon>Artemisiinae</taxon>
        <taxon>Artemisia</taxon>
    </lineage>
</organism>
<dbReference type="Pfam" id="PF00069">
    <property type="entry name" value="Pkinase"/>
    <property type="match status" value="1"/>
</dbReference>
<evidence type="ECO:0000256" key="5">
    <source>
        <dbReference type="ARBA" id="ARBA00022553"/>
    </source>
</evidence>
<evidence type="ECO:0000259" key="20">
    <source>
        <dbReference type="PROSITE" id="PS50011"/>
    </source>
</evidence>
<dbReference type="OrthoDB" id="1718809at2759"/>
<dbReference type="InterPro" id="IPR011009">
    <property type="entry name" value="Kinase-like_dom_sf"/>
</dbReference>
<reference evidence="21 22" key="1">
    <citation type="journal article" date="2018" name="Mol. Plant">
        <title>The genome of Artemisia annua provides insight into the evolution of Asteraceae family and artemisinin biosynthesis.</title>
        <authorList>
            <person name="Shen Q."/>
            <person name="Zhang L."/>
            <person name="Liao Z."/>
            <person name="Wang S."/>
            <person name="Yan T."/>
            <person name="Shi P."/>
            <person name="Liu M."/>
            <person name="Fu X."/>
            <person name="Pan Q."/>
            <person name="Wang Y."/>
            <person name="Lv Z."/>
            <person name="Lu X."/>
            <person name="Zhang F."/>
            <person name="Jiang W."/>
            <person name="Ma Y."/>
            <person name="Chen M."/>
            <person name="Hao X."/>
            <person name="Li L."/>
            <person name="Tang Y."/>
            <person name="Lv G."/>
            <person name="Zhou Y."/>
            <person name="Sun X."/>
            <person name="Brodelius P.E."/>
            <person name="Rose J.K.C."/>
            <person name="Tang K."/>
        </authorList>
    </citation>
    <scope>NUCLEOTIDE SEQUENCE [LARGE SCALE GENOMIC DNA]</scope>
    <source>
        <strain evidence="22">cv. Huhao1</strain>
        <tissue evidence="21">Leaf</tissue>
    </source>
</reference>
<dbReference type="Gene3D" id="3.30.200.20">
    <property type="entry name" value="Phosphorylase Kinase, domain 1"/>
    <property type="match status" value="2"/>
</dbReference>
<evidence type="ECO:0000313" key="22">
    <source>
        <dbReference type="Proteomes" id="UP000245207"/>
    </source>
</evidence>
<dbReference type="EMBL" id="PKPP01022258">
    <property type="protein sequence ID" value="PWA34556.1"/>
    <property type="molecule type" value="Genomic_DNA"/>
</dbReference>
<evidence type="ECO:0000256" key="1">
    <source>
        <dbReference type="ARBA" id="ARBA00004162"/>
    </source>
</evidence>
<keyword evidence="17" id="KW-0325">Glycoprotein</keyword>
<keyword evidence="9" id="KW-0732">Signal</keyword>
<keyword evidence="5" id="KW-0597">Phosphoprotein</keyword>
<evidence type="ECO:0000256" key="3">
    <source>
        <dbReference type="ARBA" id="ARBA00022475"/>
    </source>
</evidence>
<comment type="catalytic activity">
    <reaction evidence="19">
        <text>L-seryl-[protein] + ATP = O-phospho-L-seryl-[protein] + ADP + H(+)</text>
        <dbReference type="Rhea" id="RHEA:17989"/>
        <dbReference type="Rhea" id="RHEA-COMP:9863"/>
        <dbReference type="Rhea" id="RHEA-COMP:11604"/>
        <dbReference type="ChEBI" id="CHEBI:15378"/>
        <dbReference type="ChEBI" id="CHEBI:29999"/>
        <dbReference type="ChEBI" id="CHEBI:30616"/>
        <dbReference type="ChEBI" id="CHEBI:83421"/>
        <dbReference type="ChEBI" id="CHEBI:456216"/>
        <dbReference type="EC" id="2.7.11.1"/>
    </reaction>
</comment>
<comment type="subcellular location">
    <subcellularLocation>
        <location evidence="1">Cell membrane</location>
        <topology evidence="1">Single-pass membrane protein</topology>
    </subcellularLocation>
</comment>